<dbReference type="RefSeq" id="WP_088983220.1">
    <property type="nucleotide sequence ID" value="NZ_LT607413.1"/>
</dbReference>
<name>A0A1C4YSP7_MICEC</name>
<accession>A0A1C4YSP7</accession>
<dbReference type="EMBL" id="LT607413">
    <property type="protein sequence ID" value="SCF23361.1"/>
    <property type="molecule type" value="Genomic_DNA"/>
</dbReference>
<reference evidence="2" key="1">
    <citation type="submission" date="2016-06" db="EMBL/GenBank/DDBJ databases">
        <authorList>
            <person name="Varghese N."/>
            <person name="Submissions Spin"/>
        </authorList>
    </citation>
    <scope>NUCLEOTIDE SEQUENCE [LARGE SCALE GENOMIC DNA]</scope>
    <source>
        <strain evidence="2">DSM 43816</strain>
    </source>
</reference>
<dbReference type="InterPro" id="IPR011051">
    <property type="entry name" value="RmlC_Cupin_sf"/>
</dbReference>
<dbReference type="AlphaFoldDB" id="A0A1C4YSP7"/>
<organism evidence="1 2">
    <name type="scientific">Micromonospora echinospora</name>
    <name type="common">Micromonospora purpurea</name>
    <dbReference type="NCBI Taxonomy" id="1877"/>
    <lineage>
        <taxon>Bacteria</taxon>
        <taxon>Bacillati</taxon>
        <taxon>Actinomycetota</taxon>
        <taxon>Actinomycetes</taxon>
        <taxon>Micromonosporales</taxon>
        <taxon>Micromonosporaceae</taxon>
        <taxon>Micromonospora</taxon>
    </lineage>
</organism>
<gene>
    <name evidence="1" type="ORF">GA0070618_4286</name>
</gene>
<protein>
    <submittedName>
        <fullName evidence="1">Uncharacterized protein</fullName>
    </submittedName>
</protein>
<evidence type="ECO:0000313" key="1">
    <source>
        <dbReference type="EMBL" id="SCF23361.1"/>
    </source>
</evidence>
<sequence>MTDNARPHQPIDMNRHASLREFLAARGVSPEVEYVETTPVTDGVTCDVYRFRDSEAYDLAIVEVRAGKRTPLQRVLTGTETIEGHLAGRGTLTVRAPNGRETAYRFPAERATPVAVAVGEIMQWHADSGETLMFFELCAPPYTDGRFEDLGVSAGGTG</sequence>
<dbReference type="InParanoid" id="A0A1C4YSP7"/>
<evidence type="ECO:0000313" key="2">
    <source>
        <dbReference type="Proteomes" id="UP000198253"/>
    </source>
</evidence>
<dbReference type="Proteomes" id="UP000198253">
    <property type="component" value="Chromosome I"/>
</dbReference>
<proteinExistence type="predicted"/>
<dbReference type="SUPFAM" id="SSF51182">
    <property type="entry name" value="RmlC-like cupins"/>
    <property type="match status" value="1"/>
</dbReference>
<keyword evidence="2" id="KW-1185">Reference proteome</keyword>